<sequence>MDGIRVTMDLGNGKNPEIIVGASSALLKGFDQLVKMLPIEAAALVAPEVDVLQAQGGVIKLVIQVNEFRSSDVVPIKKHFNSEVSCEYVVKLLECYIQHQTVSLDLLKIDPKEFEPALEEISKEYLEEIRNFFMRLHKHVGHVPIRISANDIYCDIPQGTSPFWKKIEKIEPHMTLAELERQADVFDVCLRVVDAGNRKCWTGTVNDDKIWKLEFTGKALAVHLAAISDTKLEIWGVFRRGKLLILDILDIKYPEGMDVDSPEAAQLALEFEQ</sequence>
<proteinExistence type="predicted"/>
<evidence type="ECO:0000313" key="2">
    <source>
        <dbReference type="Proteomes" id="UP000236340"/>
    </source>
</evidence>
<comment type="caution">
    <text evidence="1">The sequence shown here is derived from an EMBL/GenBank/DDBJ whole genome shotgun (WGS) entry which is preliminary data.</text>
</comment>
<name>A0A2K2H8T6_9BACT</name>
<evidence type="ECO:0000313" key="1">
    <source>
        <dbReference type="EMBL" id="PNU19687.1"/>
    </source>
</evidence>
<gene>
    <name evidence="1" type="ORF">C2E25_11330</name>
</gene>
<organism evidence="1 2">
    <name type="scientific">Geothermobacter hydrogeniphilus</name>
    <dbReference type="NCBI Taxonomy" id="1969733"/>
    <lineage>
        <taxon>Bacteria</taxon>
        <taxon>Pseudomonadati</taxon>
        <taxon>Thermodesulfobacteriota</taxon>
        <taxon>Desulfuromonadia</taxon>
        <taxon>Desulfuromonadales</taxon>
        <taxon>Geothermobacteraceae</taxon>
        <taxon>Geothermobacter</taxon>
    </lineage>
</organism>
<reference evidence="1 2" key="1">
    <citation type="journal article" date="2018" name="Genome Announc.">
        <title>Genome Sequence of Geothermobacter sp. HR-1 Iron Reducer from the Loihi Seamount.</title>
        <authorList>
            <person name="Smith H."/>
            <person name="Abuyen K."/>
            <person name="Tremblay J."/>
            <person name="Savalia P."/>
            <person name="Perez-Rodriguez I."/>
            <person name="Emerson D."/>
            <person name="Tully B."/>
            <person name="Amend J."/>
        </authorList>
    </citation>
    <scope>NUCLEOTIDE SEQUENCE [LARGE SCALE GENOMIC DNA]</scope>
    <source>
        <strain evidence="1 2">HR-1</strain>
    </source>
</reference>
<dbReference type="EMBL" id="PPFX01000025">
    <property type="protein sequence ID" value="PNU19687.1"/>
    <property type="molecule type" value="Genomic_DNA"/>
</dbReference>
<dbReference type="Proteomes" id="UP000236340">
    <property type="component" value="Unassembled WGS sequence"/>
</dbReference>
<accession>A0A2K2H8T6</accession>
<dbReference type="OrthoDB" id="9825525at2"/>
<dbReference type="AlphaFoldDB" id="A0A2K2H8T6"/>
<dbReference type="RefSeq" id="WP_103115846.1">
    <property type="nucleotide sequence ID" value="NZ_PPFX01000025.1"/>
</dbReference>
<protein>
    <submittedName>
        <fullName evidence="1">Uncharacterized protein</fullName>
    </submittedName>
</protein>